<evidence type="ECO:0000313" key="1">
    <source>
        <dbReference type="EMBL" id="WOK09211.1"/>
    </source>
</evidence>
<dbReference type="RefSeq" id="WP_317491831.1">
    <property type="nucleotide sequence ID" value="NZ_CP136051.1"/>
</dbReference>
<proteinExistence type="predicted"/>
<accession>A0ABZ0IWP4</accession>
<keyword evidence="2" id="KW-1185">Reference proteome</keyword>
<protein>
    <submittedName>
        <fullName evidence="1">Uncharacterized protein</fullName>
    </submittedName>
</protein>
<dbReference type="Proteomes" id="UP001302349">
    <property type="component" value="Chromosome"/>
</dbReference>
<name>A0ABZ0IWP4_9BACT</name>
<reference evidence="1 2" key="1">
    <citation type="journal article" date="2023" name="Microbiol. Resour. Announc.">
        <title>Complete Genome Sequence of Imperialibacter roseus strain P4T.</title>
        <authorList>
            <person name="Tizabi D.R."/>
            <person name="Bachvaroff T."/>
            <person name="Hill R.T."/>
        </authorList>
    </citation>
    <scope>NUCLEOTIDE SEQUENCE [LARGE SCALE GENOMIC DNA]</scope>
    <source>
        <strain evidence="1 2">P4T</strain>
    </source>
</reference>
<sequence>MEKVTIELKSSADFNIIRIDDVEVMRAPGIRVVDLEKGNHVLTWQIKGQMGDTYDLQITSPSRLAYTRKATLDHNGLDFGFHSFTV</sequence>
<evidence type="ECO:0000313" key="2">
    <source>
        <dbReference type="Proteomes" id="UP001302349"/>
    </source>
</evidence>
<gene>
    <name evidence="1" type="ORF">RT717_11240</name>
</gene>
<organism evidence="1 2">
    <name type="scientific">Imperialibacter roseus</name>
    <dbReference type="NCBI Taxonomy" id="1324217"/>
    <lineage>
        <taxon>Bacteria</taxon>
        <taxon>Pseudomonadati</taxon>
        <taxon>Bacteroidota</taxon>
        <taxon>Cytophagia</taxon>
        <taxon>Cytophagales</taxon>
        <taxon>Flammeovirgaceae</taxon>
        <taxon>Imperialibacter</taxon>
    </lineage>
</organism>
<dbReference type="EMBL" id="CP136051">
    <property type="protein sequence ID" value="WOK09211.1"/>
    <property type="molecule type" value="Genomic_DNA"/>
</dbReference>